<evidence type="ECO:0000313" key="3">
    <source>
        <dbReference type="Proteomes" id="UP001432312"/>
    </source>
</evidence>
<dbReference type="EMBL" id="CP108036">
    <property type="protein sequence ID" value="WUN81349.1"/>
    <property type="molecule type" value="Genomic_DNA"/>
</dbReference>
<keyword evidence="1" id="KW-0472">Membrane</keyword>
<evidence type="ECO:0000313" key="2">
    <source>
        <dbReference type="EMBL" id="WUN81349.1"/>
    </source>
</evidence>
<keyword evidence="1" id="KW-0812">Transmembrane</keyword>
<evidence type="ECO:0000256" key="1">
    <source>
        <dbReference type="SAM" id="Phobius"/>
    </source>
</evidence>
<dbReference type="GeneID" id="95499226"/>
<dbReference type="RefSeq" id="WP_031145387.1">
    <property type="nucleotide sequence ID" value="NZ_CP108036.1"/>
</dbReference>
<feature type="transmembrane region" description="Helical" evidence="1">
    <location>
        <begin position="9"/>
        <end position="28"/>
    </location>
</feature>
<sequence length="150" mass="16223">MNVRPRGSVWWFVGAGGLFTALLAAFLVDMGEEREPELVVADVDGAWRGADGGRLTVRADGSAELERVTEPRQDCGQSAGLAPDTYTGPATWVFDTYPDEAPGIRFDFPAPDTGKSCKIYLVVVHYKDGTKGGFLPHVQGQYLRSTELTG</sequence>
<reference evidence="2" key="1">
    <citation type="submission" date="2022-10" db="EMBL/GenBank/DDBJ databases">
        <title>The complete genomes of actinobacterial strains from the NBC collection.</title>
        <authorList>
            <person name="Joergensen T.S."/>
            <person name="Alvarez Arevalo M."/>
            <person name="Sterndorff E.B."/>
            <person name="Faurdal D."/>
            <person name="Vuksanovic O."/>
            <person name="Mourched A.-S."/>
            <person name="Charusanti P."/>
            <person name="Shaw S."/>
            <person name="Blin K."/>
            <person name="Weber T."/>
        </authorList>
    </citation>
    <scope>NUCLEOTIDE SEQUENCE</scope>
    <source>
        <strain evidence="2">NBC_00303</strain>
    </source>
</reference>
<keyword evidence="3" id="KW-1185">Reference proteome</keyword>
<dbReference type="Proteomes" id="UP001432312">
    <property type="component" value="Chromosome"/>
</dbReference>
<proteinExistence type="predicted"/>
<name>A0ABZ1QFD6_9ACTN</name>
<keyword evidence="1" id="KW-1133">Transmembrane helix</keyword>
<gene>
    <name evidence="2" type="ORF">OHA91_24295</name>
</gene>
<accession>A0ABZ1QFD6</accession>
<protein>
    <submittedName>
        <fullName evidence="2">Uncharacterized protein</fullName>
    </submittedName>
</protein>
<organism evidence="2 3">
    <name type="scientific">Streptomyces erythrochromogenes</name>
    <dbReference type="NCBI Taxonomy" id="285574"/>
    <lineage>
        <taxon>Bacteria</taxon>
        <taxon>Bacillati</taxon>
        <taxon>Actinomycetota</taxon>
        <taxon>Actinomycetes</taxon>
        <taxon>Kitasatosporales</taxon>
        <taxon>Streptomycetaceae</taxon>
        <taxon>Streptomyces</taxon>
    </lineage>
</organism>